<dbReference type="RefSeq" id="XP_018289580.1">
    <property type="nucleotide sequence ID" value="XM_018436288.1"/>
</dbReference>
<keyword evidence="1" id="KW-1133">Transmembrane helix</keyword>
<dbReference type="GeneID" id="28997386"/>
<organism evidence="2 5">
    <name type="scientific">Phycomyces blakesleeanus (strain ATCC 8743b / DSM 1359 / FGSC 10004 / NBRC 33097 / NRRL 1555)</name>
    <dbReference type="NCBI Taxonomy" id="763407"/>
    <lineage>
        <taxon>Eukaryota</taxon>
        <taxon>Fungi</taxon>
        <taxon>Fungi incertae sedis</taxon>
        <taxon>Mucoromycota</taxon>
        <taxon>Mucoromycotina</taxon>
        <taxon>Mucoromycetes</taxon>
        <taxon>Mucorales</taxon>
        <taxon>Phycomycetaceae</taxon>
        <taxon>Phycomyces</taxon>
    </lineage>
</organism>
<name>A0A162Z8T0_PHYB8</name>
<sequence length="234" mass="26586">MSQKCHTDKKRATMHGTRVIVGHCCQLVTIYGTNLIMLLIVMHIIQAQKKKFYAWGILPEVYLVPLLLGLVKVFFTRNFCWSPDAYFEPYTFASANFWEHLLGGSLCAANNLQIQFIGFGPGKYCVLLAFGYKYICTMMSGESVRRKSDFLFDGLKIITSIYLLSGKSLLLPDSSRKTVELAIWILFTEVLASKEARAERNNFTTLETTYSGGLLWVLMLVIFDRLYVHCGLFG</sequence>
<reference evidence="5" key="2">
    <citation type="submission" date="2015-06" db="EMBL/GenBank/DDBJ databases">
        <title>Expansion of signal transduction pathways in fungi by whole-genome duplication.</title>
        <authorList>
            <consortium name="DOE Joint Genome Institute"/>
            <person name="Corrochano L.M."/>
            <person name="Kuo A."/>
            <person name="Marcet-Houben M."/>
            <person name="Polaino S."/>
            <person name="Salamov A."/>
            <person name="Villalobos J.M."/>
            <person name="Alvarez M.I."/>
            <person name="Avalos J."/>
            <person name="Benito E.P."/>
            <person name="Benoit I."/>
            <person name="Burger G."/>
            <person name="Camino L.P."/>
            <person name="Canovas D."/>
            <person name="Cerda-Olmedo E."/>
            <person name="Cheng J.-F."/>
            <person name="Dominguez A."/>
            <person name="Elias M."/>
            <person name="Eslava A.P."/>
            <person name="Glaser F."/>
            <person name="Grimwood J."/>
            <person name="Gutierrez G."/>
            <person name="Heitman J."/>
            <person name="Henrissat B."/>
            <person name="Iturriaga E.A."/>
            <person name="Lang B.F."/>
            <person name="Lavin J.L."/>
            <person name="Lee S."/>
            <person name="Li W."/>
            <person name="Lindquist E."/>
            <person name="Lopez-Garcia S."/>
            <person name="Luque E.M."/>
            <person name="Marcos A.T."/>
            <person name="Martin J."/>
            <person name="McCluskey K."/>
            <person name="Medina H.R."/>
            <person name="Miralles-Duran A."/>
            <person name="Miyazaki A."/>
            <person name="Munoz-Torres E."/>
            <person name="Oguiza J.A."/>
            <person name="Ohm R."/>
            <person name="Olmedo M."/>
            <person name="Orejas M."/>
            <person name="Ortiz-Castellanos L."/>
            <person name="Pisabarro A.G."/>
            <person name="Rodriguez-Romero J."/>
            <person name="Ruiz-Herrera J."/>
            <person name="Ruiz-Vazquez R."/>
            <person name="Sanz C."/>
            <person name="Schackwitz W."/>
            <person name="Schmutz J."/>
            <person name="Shahriari M."/>
            <person name="Shelest E."/>
            <person name="Silva-Franco F."/>
            <person name="Soanes D."/>
            <person name="Syed K."/>
            <person name="Tagua V.G."/>
            <person name="Talbot N.J."/>
            <person name="Thon M."/>
            <person name="De vries R.P."/>
            <person name="Wiebenga A."/>
            <person name="Yadav J.S."/>
            <person name="Braun E.L."/>
            <person name="Baker S."/>
            <person name="Garre V."/>
            <person name="Horwitz B."/>
            <person name="Torres-Martinez S."/>
            <person name="Idnurm A."/>
            <person name="Herrera-Estrella A."/>
            <person name="Gabaldon T."/>
            <person name="Grigoriev I.V."/>
        </authorList>
    </citation>
    <scope>NUCLEOTIDE SEQUENCE [LARGE SCALE GENOMIC DNA]</scope>
    <source>
        <strain evidence="5">NRRL 1555(-)</strain>
    </source>
</reference>
<dbReference type="GeneID" id="28997194"/>
<keyword evidence="1" id="KW-0812">Transmembrane</keyword>
<dbReference type="EMBL" id="KV440985">
    <property type="protein sequence ID" value="OAD71540.1"/>
    <property type="molecule type" value="Genomic_DNA"/>
</dbReference>
<dbReference type="RefSeq" id="XP_018289007.1">
    <property type="nucleotide sequence ID" value="XM_018436480.1"/>
</dbReference>
<keyword evidence="1" id="KW-0472">Membrane</keyword>
<dbReference type="VEuPathDB" id="FungiDB:PHYBLDRAFT_176448"/>
<evidence type="ECO:0000313" key="2">
    <source>
        <dbReference type="EMBL" id="OAD65071.1"/>
    </source>
</evidence>
<evidence type="ECO:0000313" key="4">
    <source>
        <dbReference type="EMBL" id="OAD71540.1"/>
    </source>
</evidence>
<protein>
    <submittedName>
        <fullName evidence="2">Uncharacterized protein</fullName>
    </submittedName>
</protein>
<dbReference type="GeneID" id="28998683"/>
<gene>
    <name evidence="4" type="ORF">PHYBLDRAFT_170202</name>
    <name evidence="3" type="ORF">PHYBLDRAFT_171035</name>
    <name evidence="2" type="ORF">PHYBLDRAFT_176448</name>
</gene>
<evidence type="ECO:0000313" key="5">
    <source>
        <dbReference type="Proteomes" id="UP000077315"/>
    </source>
</evidence>
<dbReference type="VEuPathDB" id="FungiDB:PHYBLDRAFT_171035"/>
<feature type="transmembrane region" description="Helical" evidence="1">
    <location>
        <begin position="210"/>
        <end position="228"/>
    </location>
</feature>
<keyword evidence="5" id="KW-1185">Reference proteome</keyword>
<evidence type="ECO:0000256" key="1">
    <source>
        <dbReference type="SAM" id="Phobius"/>
    </source>
</evidence>
<evidence type="ECO:0000313" key="3">
    <source>
        <dbReference type="EMBL" id="OAD70967.1"/>
    </source>
</evidence>
<proteinExistence type="predicted"/>
<dbReference type="AlphaFoldDB" id="A0A162Z8T0"/>
<dbReference type="VEuPathDB" id="FungiDB:PHYBLDRAFT_170202"/>
<feature type="transmembrane region" description="Helical" evidence="1">
    <location>
        <begin position="20"/>
        <end position="46"/>
    </location>
</feature>
<dbReference type="Proteomes" id="UP000077315">
    <property type="component" value="Unassembled WGS sequence"/>
</dbReference>
<reference evidence="2" key="1">
    <citation type="submission" date="2015-06" db="EMBL/GenBank/DDBJ databases">
        <title>Expansion of signal transduction pathways in fungi by whole-genome duplication.</title>
        <authorList>
            <consortium name="DOE Joint Genome Institute"/>
            <person name="Corrochano L.M."/>
            <person name="Kuo A."/>
            <person name="Marcet-Houben M."/>
            <person name="Polaino S."/>
            <person name="Salamov A."/>
            <person name="Villalobos J.M."/>
            <person name="Alvarez M.I."/>
            <person name="Avalos J."/>
            <person name="Benito E.P."/>
            <person name="Benoit I."/>
            <person name="Burger G."/>
            <person name="Camino L.P."/>
            <person name="Canovas D."/>
            <person name="Cerda-Olmedo E."/>
            <person name="Cheng J.-F."/>
            <person name="Dominguez A."/>
            <person name="Elias M."/>
            <person name="Eslava A.P."/>
            <person name="Glaser F."/>
            <person name="Grimwood J."/>
            <person name="Gutierrez G."/>
            <person name="Heitman J."/>
            <person name="Henrissat B."/>
            <person name="Iturriaga E.A."/>
            <person name="Lang B.F."/>
            <person name="Lavin J.L."/>
            <person name="Lee S."/>
            <person name="Li W."/>
            <person name="Lindquist E."/>
            <person name="Lopez-Garcia S."/>
            <person name="Luque E.M."/>
            <person name="Marcos A.T."/>
            <person name="Martin J."/>
            <person name="Mccluskey K."/>
            <person name="Medina H.R."/>
            <person name="Miralles-Duran A."/>
            <person name="Miyazaki A."/>
            <person name="Munoz-Torres E."/>
            <person name="Oguiza J.A."/>
            <person name="Ohm R."/>
            <person name="Olmedo M."/>
            <person name="Orejas M."/>
            <person name="Ortiz-Castellanos L."/>
            <person name="Pisabarro A.G."/>
            <person name="Rodriguez-Romero J."/>
            <person name="Ruiz-Herrera J."/>
            <person name="Ruiz-Vazquez R."/>
            <person name="Sanz C."/>
            <person name="Schackwitz W."/>
            <person name="Schmutz J."/>
            <person name="Shahriari M."/>
            <person name="Shelest E."/>
            <person name="Silva-Franco F."/>
            <person name="Soanes D."/>
            <person name="Syed K."/>
            <person name="Tagua V.G."/>
            <person name="Talbot N.J."/>
            <person name="Thon M."/>
            <person name="De Vries R.P."/>
            <person name="Wiebenga A."/>
            <person name="Yadav J.S."/>
            <person name="Braun E.L."/>
            <person name="Baker S."/>
            <person name="Garre V."/>
            <person name="Horwitz B."/>
            <person name="Torres-Martinez S."/>
            <person name="Idnurm A."/>
            <person name="Herrera-Estrella A."/>
            <person name="Gabaldon T."/>
            <person name="Grigoriev I.V."/>
        </authorList>
    </citation>
    <scope>NUCLEOTIDE SEQUENCE [LARGE SCALE GENOMIC DNA]</scope>
    <source>
        <strain evidence="2">NRRL 1555</strain>
    </source>
</reference>
<dbReference type="RefSeq" id="XP_018283111.1">
    <property type="nucleotide sequence ID" value="XM_018437777.1"/>
</dbReference>
<feature type="transmembrane region" description="Helical" evidence="1">
    <location>
        <begin position="52"/>
        <end position="75"/>
    </location>
</feature>
<dbReference type="EMBL" id="KV440987">
    <property type="protein sequence ID" value="OAD70967.1"/>
    <property type="molecule type" value="Genomic_DNA"/>
</dbReference>
<accession>A0A162Z8T0</accession>
<dbReference type="EMBL" id="KV441036">
    <property type="protein sequence ID" value="OAD65071.1"/>
    <property type="molecule type" value="Genomic_DNA"/>
</dbReference>